<dbReference type="GO" id="GO:0022857">
    <property type="term" value="F:transmembrane transporter activity"/>
    <property type="evidence" value="ECO:0007669"/>
    <property type="project" value="InterPro"/>
</dbReference>
<evidence type="ECO:0000256" key="2">
    <source>
        <dbReference type="ARBA" id="ARBA00022448"/>
    </source>
</evidence>
<dbReference type="SUPFAM" id="SSF103473">
    <property type="entry name" value="MFS general substrate transporter"/>
    <property type="match status" value="1"/>
</dbReference>
<protein>
    <submittedName>
        <fullName evidence="7">Uncharacterized protein</fullName>
    </submittedName>
</protein>
<keyword evidence="4 6" id="KW-1133">Transmembrane helix</keyword>
<feature type="transmembrane region" description="Helical" evidence="6">
    <location>
        <begin position="272"/>
        <end position="293"/>
    </location>
</feature>
<proteinExistence type="predicted"/>
<evidence type="ECO:0000313" key="8">
    <source>
        <dbReference type="Proteomes" id="UP000580250"/>
    </source>
</evidence>
<gene>
    <name evidence="7" type="ORF">MENT_LOCUS44663</name>
</gene>
<dbReference type="PANTHER" id="PTHR23510:SF3">
    <property type="entry name" value="MAJOR FACILITATOR SUPERFAMILY DOMAIN-CONTAINING PROTEIN 8"/>
    <property type="match status" value="1"/>
</dbReference>
<dbReference type="GO" id="GO:0005765">
    <property type="term" value="C:lysosomal membrane"/>
    <property type="evidence" value="ECO:0007669"/>
    <property type="project" value="TreeGrafter"/>
</dbReference>
<feature type="transmembrane region" description="Helical" evidence="6">
    <location>
        <begin position="151"/>
        <end position="172"/>
    </location>
</feature>
<feature type="transmembrane region" description="Helical" evidence="6">
    <location>
        <begin position="348"/>
        <end position="368"/>
    </location>
</feature>
<dbReference type="Proteomes" id="UP000580250">
    <property type="component" value="Unassembled WGS sequence"/>
</dbReference>
<dbReference type="EMBL" id="CAJEWN010000902">
    <property type="protein sequence ID" value="CAD2191807.1"/>
    <property type="molecule type" value="Genomic_DNA"/>
</dbReference>
<evidence type="ECO:0000256" key="1">
    <source>
        <dbReference type="ARBA" id="ARBA00004127"/>
    </source>
</evidence>
<dbReference type="InterPro" id="IPR051068">
    <property type="entry name" value="MFS_Domain-Containing_Protein"/>
</dbReference>
<feature type="transmembrane region" description="Helical" evidence="6">
    <location>
        <begin position="21"/>
        <end position="38"/>
    </location>
</feature>
<evidence type="ECO:0000256" key="5">
    <source>
        <dbReference type="ARBA" id="ARBA00023136"/>
    </source>
</evidence>
<keyword evidence="3 6" id="KW-0812">Transmembrane</keyword>
<comment type="caution">
    <text evidence="7">The sequence shown here is derived from an EMBL/GenBank/DDBJ whole genome shotgun (WGS) entry which is preliminary data.</text>
</comment>
<comment type="subcellular location">
    <subcellularLocation>
        <location evidence="1">Endomembrane system</location>
        <topology evidence="1">Multi-pass membrane protein</topology>
    </subcellularLocation>
</comment>
<feature type="transmembrane region" description="Helical" evidence="6">
    <location>
        <begin position="58"/>
        <end position="79"/>
    </location>
</feature>
<reference evidence="7 8" key="1">
    <citation type="submission" date="2020-08" db="EMBL/GenBank/DDBJ databases">
        <authorList>
            <person name="Koutsovoulos G."/>
            <person name="Danchin GJ E."/>
        </authorList>
    </citation>
    <scope>NUCLEOTIDE SEQUENCE [LARGE SCALE GENOMIC DNA]</scope>
</reference>
<accession>A0A6V7WYH8</accession>
<feature type="transmembrane region" description="Helical" evidence="6">
    <location>
        <begin position="192"/>
        <end position="215"/>
    </location>
</feature>
<evidence type="ECO:0000256" key="4">
    <source>
        <dbReference type="ARBA" id="ARBA00022989"/>
    </source>
</evidence>
<feature type="transmembrane region" description="Helical" evidence="6">
    <location>
        <begin position="112"/>
        <end position="130"/>
    </location>
</feature>
<feature type="transmembrane region" description="Helical" evidence="6">
    <location>
        <begin position="313"/>
        <end position="336"/>
    </location>
</feature>
<organism evidence="7 8">
    <name type="scientific">Meloidogyne enterolobii</name>
    <name type="common">Root-knot nematode worm</name>
    <name type="synonym">Meloidogyne mayaguensis</name>
    <dbReference type="NCBI Taxonomy" id="390850"/>
    <lineage>
        <taxon>Eukaryota</taxon>
        <taxon>Metazoa</taxon>
        <taxon>Ecdysozoa</taxon>
        <taxon>Nematoda</taxon>
        <taxon>Chromadorea</taxon>
        <taxon>Rhabditida</taxon>
        <taxon>Tylenchina</taxon>
        <taxon>Tylenchomorpha</taxon>
        <taxon>Tylenchoidea</taxon>
        <taxon>Meloidogynidae</taxon>
        <taxon>Meloidogyninae</taxon>
        <taxon>Meloidogyne</taxon>
    </lineage>
</organism>
<evidence type="ECO:0000313" key="7">
    <source>
        <dbReference type="EMBL" id="CAD2191807.1"/>
    </source>
</evidence>
<dbReference type="PANTHER" id="PTHR23510">
    <property type="entry name" value="INNER MEMBRANE TRANSPORT PROTEIN YAJR"/>
    <property type="match status" value="1"/>
</dbReference>
<evidence type="ECO:0000256" key="6">
    <source>
        <dbReference type="SAM" id="Phobius"/>
    </source>
</evidence>
<dbReference type="Gene3D" id="1.20.1250.20">
    <property type="entry name" value="MFS general substrate transporter like domains"/>
    <property type="match status" value="1"/>
</dbReference>
<feature type="transmembrane region" description="Helical" evidence="6">
    <location>
        <begin position="88"/>
        <end position="106"/>
    </location>
</feature>
<dbReference type="InterPro" id="IPR036259">
    <property type="entry name" value="MFS_trans_sf"/>
</dbReference>
<name>A0A6V7WYH8_MELEN</name>
<dbReference type="AlphaFoldDB" id="A0A6V7WYH8"/>
<dbReference type="InterPro" id="IPR011701">
    <property type="entry name" value="MFS"/>
</dbReference>
<dbReference type="GO" id="GO:0012505">
    <property type="term" value="C:endomembrane system"/>
    <property type="evidence" value="ECO:0007669"/>
    <property type="project" value="UniProtKB-SubCell"/>
</dbReference>
<feature type="transmembrane region" description="Helical" evidence="6">
    <location>
        <begin position="423"/>
        <end position="443"/>
    </location>
</feature>
<dbReference type="OrthoDB" id="370281at2759"/>
<keyword evidence="5 6" id="KW-0472">Membrane</keyword>
<keyword evidence="2" id="KW-0813">Transport</keyword>
<feature type="transmembrane region" description="Helical" evidence="6">
    <location>
        <begin position="464"/>
        <end position="485"/>
    </location>
</feature>
<evidence type="ECO:0000256" key="3">
    <source>
        <dbReference type="ARBA" id="ARBA00022692"/>
    </source>
</evidence>
<feature type="transmembrane region" description="Helical" evidence="6">
    <location>
        <begin position="491"/>
        <end position="512"/>
    </location>
</feature>
<dbReference type="Pfam" id="PF07690">
    <property type="entry name" value="MFS_1"/>
    <property type="match status" value="1"/>
</dbReference>
<sequence>MESHTIIPSINPPILKTNWKSIYIVAIVAFIAALEFAASNDWNYFCQLDPSATITFYGILRTVGGLSGGISTILAGWLCNRLKDTRQILIISKLLILISTLFFLGAELVKGFAFYAFFLCYKILMGIASGGGSMSRTHVAMASTEKDRNKAIALTALLPAVGLLVGFAINAGTSYMKYPGIEIPLIKIHLNLFTAPMIFSMFIFLLALYLLIYHFDGKWHIYEKMQKINSKNNLEMIKNENKNIQCWIPNNLEKLKENKKDIHAESSYSFDWVAVLICCYTQLVISMAMLNLMTISSPYQQLAFQWDASQLQFYGGLCGVAVAIQLILWPAAYMMFGLNKIISERQSVMLGLLVLMGGYLFTYSWPFLSETFPYAVNSSPSLLSAFLNNKTEIIENISNCGSESHPGCPSHYEWCGTTTKPNMPLYMASLILSTGMAMPVVRMNLDILYSKILGNIKQGVMQGIFFVCQTVLELLGGPIAVSWVFENYGPRHIWEFIGSQLVLCLFCWLVFYKRMISKAEMMEKNEKLKNIIFSSSSNLKEKL</sequence>